<evidence type="ECO:0000313" key="1">
    <source>
        <dbReference type="EMBL" id="KRK87035.1"/>
    </source>
</evidence>
<dbReference type="Proteomes" id="UP000051581">
    <property type="component" value="Unassembled WGS sequence"/>
</dbReference>
<dbReference type="PANTHER" id="PTHR43677:SF11">
    <property type="entry name" value="ZINC-CONTAINING ALCOHOL DEHYDROGENASE"/>
    <property type="match status" value="1"/>
</dbReference>
<reference evidence="1 2" key="1">
    <citation type="journal article" date="2015" name="Genome Announc.">
        <title>Expanding the biotechnology potential of lactobacilli through comparative genomics of 213 strains and associated genera.</title>
        <authorList>
            <person name="Sun Z."/>
            <person name="Harris H.M."/>
            <person name="McCann A."/>
            <person name="Guo C."/>
            <person name="Argimon S."/>
            <person name="Zhang W."/>
            <person name="Yang X."/>
            <person name="Jeffery I.B."/>
            <person name="Cooney J.C."/>
            <person name="Kagawa T.F."/>
            <person name="Liu W."/>
            <person name="Song Y."/>
            <person name="Salvetti E."/>
            <person name="Wrobel A."/>
            <person name="Rasinkangas P."/>
            <person name="Parkhill J."/>
            <person name="Rea M.C."/>
            <person name="O'Sullivan O."/>
            <person name="Ritari J."/>
            <person name="Douillard F.P."/>
            <person name="Paul Ross R."/>
            <person name="Yang R."/>
            <person name="Briner A.E."/>
            <person name="Felis G.E."/>
            <person name="de Vos W.M."/>
            <person name="Barrangou R."/>
            <person name="Klaenhammer T.R."/>
            <person name="Caufield P.W."/>
            <person name="Cui Y."/>
            <person name="Zhang H."/>
            <person name="O'Toole P.W."/>
        </authorList>
    </citation>
    <scope>NUCLEOTIDE SEQUENCE [LARGE SCALE GENOMIC DNA]</scope>
    <source>
        <strain evidence="1 2">DSM 19904</strain>
    </source>
</reference>
<organism evidence="1 2">
    <name type="scientific">Lentilactobacillus sunkii DSM 19904</name>
    <dbReference type="NCBI Taxonomy" id="1423808"/>
    <lineage>
        <taxon>Bacteria</taxon>
        <taxon>Bacillati</taxon>
        <taxon>Bacillota</taxon>
        <taxon>Bacilli</taxon>
        <taxon>Lactobacillales</taxon>
        <taxon>Lactobacillaceae</taxon>
        <taxon>Lentilactobacillus</taxon>
    </lineage>
</organism>
<evidence type="ECO:0000313" key="2">
    <source>
        <dbReference type="Proteomes" id="UP000051581"/>
    </source>
</evidence>
<name>A0A0R1KU68_9LACO</name>
<dbReference type="InterPro" id="IPR011032">
    <property type="entry name" value="GroES-like_sf"/>
</dbReference>
<dbReference type="PANTHER" id="PTHR43677">
    <property type="entry name" value="SHORT-CHAIN DEHYDROGENASE/REDUCTASE"/>
    <property type="match status" value="1"/>
</dbReference>
<dbReference type="Gene3D" id="3.40.50.720">
    <property type="entry name" value="NAD(P)-binding Rossmann-like Domain"/>
    <property type="match status" value="1"/>
</dbReference>
<dbReference type="SUPFAM" id="SSF51735">
    <property type="entry name" value="NAD(P)-binding Rossmann-fold domains"/>
    <property type="match status" value="1"/>
</dbReference>
<dbReference type="Gene3D" id="3.90.180.10">
    <property type="entry name" value="Medium-chain alcohol dehydrogenases, catalytic domain"/>
    <property type="match status" value="2"/>
</dbReference>
<proteinExistence type="predicted"/>
<comment type="caution">
    <text evidence="1">The sequence shown here is derived from an EMBL/GenBank/DDBJ whole genome shotgun (WGS) entry which is preliminary data.</text>
</comment>
<sequence>MKAAIINDFTRGPEYGEFPDPEVKDGEVELHILAAAVSRLARARANGTHYSATSTLPIVPGVDAVGETSDGEHFYFNSGSNVYGTLAEKAVVNRRALFPIDNTADPAVVAATANPAMSSFMAIKERLGEDKVRGKRVLVLGATGASGQLAIPISIGFGASEVIGVGRNPEKLAKLGQFGVTSTIKLTDNDENLKNDLAQIGDVDVVLDYLWGDIAATMITDMIAQRKDPQHSLTWVQIGSMAGQTAPLKGSLFRSMDFHLIGSGFGSFTAANLANDMPALLKMITDGKIAVPVTTFPLSQIADKWNDYGDNRLVFLP</sequence>
<dbReference type="PATRIC" id="fig|1423808.3.peg.1517"/>
<dbReference type="GO" id="GO:0016491">
    <property type="term" value="F:oxidoreductase activity"/>
    <property type="evidence" value="ECO:0007669"/>
    <property type="project" value="TreeGrafter"/>
</dbReference>
<gene>
    <name evidence="1" type="ORF">FD17_GL001496</name>
</gene>
<keyword evidence="2" id="KW-1185">Reference proteome</keyword>
<dbReference type="InterPro" id="IPR036291">
    <property type="entry name" value="NAD(P)-bd_dom_sf"/>
</dbReference>
<accession>A0A0R1KU68</accession>
<dbReference type="SUPFAM" id="SSF50129">
    <property type="entry name" value="GroES-like"/>
    <property type="match status" value="1"/>
</dbReference>
<protein>
    <submittedName>
        <fullName evidence="1">GroES-like protein</fullName>
    </submittedName>
</protein>
<dbReference type="RefSeq" id="WP_057826296.1">
    <property type="nucleotide sequence ID" value="NZ_AZEA01000027.1"/>
</dbReference>
<dbReference type="InterPro" id="IPR051397">
    <property type="entry name" value="Zn-ADH-like_protein"/>
</dbReference>
<dbReference type="AlphaFoldDB" id="A0A0R1KU68"/>
<dbReference type="OrthoDB" id="9787435at2"/>
<dbReference type="EMBL" id="AZEA01000027">
    <property type="protein sequence ID" value="KRK87035.1"/>
    <property type="molecule type" value="Genomic_DNA"/>
</dbReference>